<evidence type="ECO:0000313" key="3">
    <source>
        <dbReference type="EMBL" id="KAG1810370.1"/>
    </source>
</evidence>
<name>A0A9P7E3P6_9AGAM</name>
<feature type="compositionally biased region" description="Low complexity" evidence="1">
    <location>
        <begin position="264"/>
        <end position="276"/>
    </location>
</feature>
<dbReference type="InterPro" id="IPR045341">
    <property type="entry name" value="DUF6532"/>
</dbReference>
<dbReference type="Pfam" id="PF20149">
    <property type="entry name" value="DUF6532"/>
    <property type="match status" value="1"/>
</dbReference>
<accession>A0A9P7E3P6</accession>
<gene>
    <name evidence="3" type="ORF">HD556DRAFT_1436118</name>
</gene>
<feature type="domain" description="DUF6532" evidence="2">
    <location>
        <begin position="312"/>
        <end position="513"/>
    </location>
</feature>
<keyword evidence="4" id="KW-1185">Reference proteome</keyword>
<feature type="compositionally biased region" description="Basic and acidic residues" evidence="1">
    <location>
        <begin position="52"/>
        <end position="62"/>
    </location>
</feature>
<dbReference type="OrthoDB" id="2679038at2759"/>
<proteinExistence type="predicted"/>
<dbReference type="GeneID" id="64599279"/>
<protein>
    <recommendedName>
        <fullName evidence="2">DUF6532 domain-containing protein</fullName>
    </recommendedName>
</protein>
<evidence type="ECO:0000256" key="1">
    <source>
        <dbReference type="SAM" id="MobiDB-lite"/>
    </source>
</evidence>
<feature type="compositionally biased region" description="Basic residues" evidence="1">
    <location>
        <begin position="126"/>
        <end position="137"/>
    </location>
</feature>
<dbReference type="Proteomes" id="UP000719766">
    <property type="component" value="Unassembled WGS sequence"/>
</dbReference>
<evidence type="ECO:0000259" key="2">
    <source>
        <dbReference type="Pfam" id="PF20149"/>
    </source>
</evidence>
<dbReference type="RefSeq" id="XP_041168035.1">
    <property type="nucleotide sequence ID" value="XM_041305515.1"/>
</dbReference>
<feature type="compositionally biased region" description="Acidic residues" evidence="1">
    <location>
        <begin position="29"/>
        <end position="38"/>
    </location>
</feature>
<organism evidence="3 4">
    <name type="scientific">Suillus plorans</name>
    <dbReference type="NCBI Taxonomy" id="116603"/>
    <lineage>
        <taxon>Eukaryota</taxon>
        <taxon>Fungi</taxon>
        <taxon>Dikarya</taxon>
        <taxon>Basidiomycota</taxon>
        <taxon>Agaricomycotina</taxon>
        <taxon>Agaricomycetes</taxon>
        <taxon>Agaricomycetidae</taxon>
        <taxon>Boletales</taxon>
        <taxon>Suillineae</taxon>
        <taxon>Suillaceae</taxon>
        <taxon>Suillus</taxon>
    </lineage>
</organism>
<feature type="compositionally biased region" description="Basic and acidic residues" evidence="1">
    <location>
        <begin position="77"/>
        <end position="111"/>
    </location>
</feature>
<dbReference type="AlphaFoldDB" id="A0A9P7E3P6"/>
<feature type="compositionally biased region" description="Basic residues" evidence="1">
    <location>
        <begin position="146"/>
        <end position="156"/>
    </location>
</feature>
<feature type="region of interest" description="Disordered" evidence="1">
    <location>
        <begin position="23"/>
        <end position="289"/>
    </location>
</feature>
<dbReference type="EMBL" id="JABBWE010000001">
    <property type="protein sequence ID" value="KAG1810370.1"/>
    <property type="molecule type" value="Genomic_DNA"/>
</dbReference>
<comment type="caution">
    <text evidence="3">The sequence shown here is derived from an EMBL/GenBank/DDBJ whole genome shotgun (WGS) entry which is preliminary data.</text>
</comment>
<reference evidence="3" key="1">
    <citation type="journal article" date="2020" name="New Phytol.">
        <title>Comparative genomics reveals dynamic genome evolution in host specialist ectomycorrhizal fungi.</title>
        <authorList>
            <person name="Lofgren L.A."/>
            <person name="Nguyen N.H."/>
            <person name="Vilgalys R."/>
            <person name="Ruytinx J."/>
            <person name="Liao H.L."/>
            <person name="Branco S."/>
            <person name="Kuo A."/>
            <person name="LaButti K."/>
            <person name="Lipzen A."/>
            <person name="Andreopoulos W."/>
            <person name="Pangilinan J."/>
            <person name="Riley R."/>
            <person name="Hundley H."/>
            <person name="Na H."/>
            <person name="Barry K."/>
            <person name="Grigoriev I.V."/>
            <person name="Stajich J.E."/>
            <person name="Kennedy P.G."/>
        </authorList>
    </citation>
    <scope>NUCLEOTIDE SEQUENCE</scope>
    <source>
        <strain evidence="3">S12</strain>
    </source>
</reference>
<sequence length="557" mass="62528">MTRDGLATSSIWKWEFIHGMADPMRDLDERDESENDANEQDHNDQPSEDEDSLLRDMQEAPVDHMALYSDEDDEDSDTHMDHDQGDFDSRVSDDDTHHKATDTFDVLERHQMKNGRRKAPSPTHLARTRSSRKHRSTRPHEAGSKSRQHPSSHGSRRPSLERACTSSSSGRLALGRAPHRAPSEKTASTRVRPERPPAHLSVTRSKSPQRLPCSSSRKLSPRRRSPTQSMVSSSHKLPSSHGWSLSQSLPRHSAQPDWTPSPAPSSSRSHSCSASPVQHSKSGDGVRCANQQGNPSKLSFYPASWQAFLQAAKLEMRLQAVLLHPLPVHQDAVVLAQEVLSAVLWTYHTKKVKLDKGYFPEYKVPMSRLLCDDLFTFRMELKKIMISIVKQLYGIFSKGNSMHKERISAAAAKLLKTGEYLQLPDSSEGKYTNFVSQVLKEACLSFYYGNSKKALKLTDEFQHQIPVNSLILVAVVAKDVLSGFRDSGTDKVPDLTADTCRAEFNILRKSVDKLMDIPERRVELEEMLREWAEEGMIGELCNDSDSAAGSEDINIII</sequence>
<feature type="compositionally biased region" description="Polar residues" evidence="1">
    <location>
        <begin position="227"/>
        <end position="250"/>
    </location>
</feature>
<evidence type="ECO:0000313" key="4">
    <source>
        <dbReference type="Proteomes" id="UP000719766"/>
    </source>
</evidence>